<accession>A0A511MX54</accession>
<organism evidence="7 8">
    <name type="scientific">Deinococcus cellulosilyticus (strain DSM 18568 / NBRC 106333 / KACC 11606 / 5516J-15)</name>
    <dbReference type="NCBI Taxonomy" id="1223518"/>
    <lineage>
        <taxon>Bacteria</taxon>
        <taxon>Thermotogati</taxon>
        <taxon>Deinococcota</taxon>
        <taxon>Deinococci</taxon>
        <taxon>Deinococcales</taxon>
        <taxon>Deinococcaceae</taxon>
        <taxon>Deinococcus</taxon>
    </lineage>
</organism>
<protein>
    <recommendedName>
        <fullName evidence="6">MPN domain-containing protein</fullName>
    </recommendedName>
</protein>
<dbReference type="Proteomes" id="UP000321306">
    <property type="component" value="Unassembled WGS sequence"/>
</dbReference>
<dbReference type="GO" id="GO:0008235">
    <property type="term" value="F:metalloexopeptidase activity"/>
    <property type="evidence" value="ECO:0007669"/>
    <property type="project" value="TreeGrafter"/>
</dbReference>
<proteinExistence type="predicted"/>
<dbReference type="GO" id="GO:0006508">
    <property type="term" value="P:proteolysis"/>
    <property type="evidence" value="ECO:0007669"/>
    <property type="project" value="UniProtKB-KW"/>
</dbReference>
<dbReference type="FunFam" id="3.40.140.10:FF:000085">
    <property type="entry name" value="Mov34/MPN/PAD-1 family protein"/>
    <property type="match status" value="1"/>
</dbReference>
<comment type="caution">
    <text evidence="7">The sequence shown here is derived from an EMBL/GenBank/DDBJ whole genome shotgun (WGS) entry which is preliminary data.</text>
</comment>
<dbReference type="InterPro" id="IPR000555">
    <property type="entry name" value="JAMM/MPN+_dom"/>
</dbReference>
<evidence type="ECO:0000256" key="3">
    <source>
        <dbReference type="ARBA" id="ARBA00022801"/>
    </source>
</evidence>
<sequence>MILRIPEVLWKELWSHAFRDAPRECVGLLAGNGNLVQAVYPLINVAHDPTRQYFADPQRLVRAMKVMQSEGMELLGIYHSHPNGPSVPSMTDVRNAEYDVPYLILNLRDAEVGAYLLPSKEQVDVQVA</sequence>
<gene>
    <name evidence="7" type="ORF">DC3_07970</name>
</gene>
<evidence type="ECO:0000313" key="8">
    <source>
        <dbReference type="Proteomes" id="UP000321306"/>
    </source>
</evidence>
<dbReference type="AlphaFoldDB" id="A0A511MX54"/>
<dbReference type="Pfam" id="PF14464">
    <property type="entry name" value="Prok-JAB"/>
    <property type="match status" value="1"/>
</dbReference>
<dbReference type="PROSITE" id="PS50249">
    <property type="entry name" value="MPN"/>
    <property type="match status" value="1"/>
</dbReference>
<dbReference type="OrthoDB" id="9802958at2"/>
<keyword evidence="4" id="KW-0862">Zinc</keyword>
<keyword evidence="2" id="KW-0479">Metal-binding</keyword>
<keyword evidence="5" id="KW-0482">Metalloprotease</keyword>
<dbReference type="EMBL" id="BJXB01000003">
    <property type="protein sequence ID" value="GEM45162.1"/>
    <property type="molecule type" value="Genomic_DNA"/>
</dbReference>
<keyword evidence="1" id="KW-0645">Protease</keyword>
<keyword evidence="3" id="KW-0378">Hydrolase</keyword>
<dbReference type="InterPro" id="IPR037518">
    <property type="entry name" value="MPN"/>
</dbReference>
<evidence type="ECO:0000313" key="7">
    <source>
        <dbReference type="EMBL" id="GEM45162.1"/>
    </source>
</evidence>
<dbReference type="RefSeq" id="WP_146882534.1">
    <property type="nucleotide sequence ID" value="NZ_BJXB01000003.1"/>
</dbReference>
<dbReference type="PANTHER" id="PTHR34858">
    <property type="entry name" value="CYSO-CYSTEINE PEPTIDASE"/>
    <property type="match status" value="1"/>
</dbReference>
<dbReference type="SUPFAM" id="SSF102712">
    <property type="entry name" value="JAB1/MPN domain"/>
    <property type="match status" value="1"/>
</dbReference>
<dbReference type="CDD" id="cd08070">
    <property type="entry name" value="MPN_like"/>
    <property type="match status" value="1"/>
</dbReference>
<dbReference type="PANTHER" id="PTHR34858:SF1">
    <property type="entry name" value="CYSO-CYSTEINE PEPTIDASE"/>
    <property type="match status" value="1"/>
</dbReference>
<evidence type="ECO:0000256" key="5">
    <source>
        <dbReference type="ARBA" id="ARBA00023049"/>
    </source>
</evidence>
<evidence type="ECO:0000256" key="1">
    <source>
        <dbReference type="ARBA" id="ARBA00022670"/>
    </source>
</evidence>
<dbReference type="GO" id="GO:0008270">
    <property type="term" value="F:zinc ion binding"/>
    <property type="evidence" value="ECO:0007669"/>
    <property type="project" value="TreeGrafter"/>
</dbReference>
<dbReference type="InterPro" id="IPR028090">
    <property type="entry name" value="JAB_dom_prok"/>
</dbReference>
<name>A0A511MX54_DEIC1</name>
<dbReference type="Gene3D" id="3.40.140.10">
    <property type="entry name" value="Cytidine Deaminase, domain 2"/>
    <property type="match status" value="1"/>
</dbReference>
<evidence type="ECO:0000259" key="6">
    <source>
        <dbReference type="PROSITE" id="PS50249"/>
    </source>
</evidence>
<evidence type="ECO:0000256" key="2">
    <source>
        <dbReference type="ARBA" id="ARBA00022723"/>
    </source>
</evidence>
<feature type="domain" description="MPN" evidence="6">
    <location>
        <begin position="2"/>
        <end position="128"/>
    </location>
</feature>
<keyword evidence="8" id="KW-1185">Reference proteome</keyword>
<dbReference type="InterPro" id="IPR051929">
    <property type="entry name" value="VirAsm_ModProt"/>
</dbReference>
<reference evidence="7 8" key="1">
    <citation type="submission" date="2019-07" db="EMBL/GenBank/DDBJ databases">
        <title>Whole genome shotgun sequence of Deinococcus cellulosilyticus NBRC 106333.</title>
        <authorList>
            <person name="Hosoyama A."/>
            <person name="Uohara A."/>
            <person name="Ohji S."/>
            <person name="Ichikawa N."/>
        </authorList>
    </citation>
    <scope>NUCLEOTIDE SEQUENCE [LARGE SCALE GENOMIC DNA]</scope>
    <source>
        <strain evidence="7 8">NBRC 106333</strain>
    </source>
</reference>
<evidence type="ECO:0000256" key="4">
    <source>
        <dbReference type="ARBA" id="ARBA00022833"/>
    </source>
</evidence>
<dbReference type="SMART" id="SM00232">
    <property type="entry name" value="JAB_MPN"/>
    <property type="match status" value="1"/>
</dbReference>